<dbReference type="PANTHER" id="PTHR12143:SF39">
    <property type="entry name" value="SECRETED PROTEIN"/>
    <property type="match status" value="1"/>
</dbReference>
<dbReference type="AlphaFoldDB" id="A0A921MRK3"/>
<comment type="subunit">
    <text evidence="2">Monomer.</text>
</comment>
<dbReference type="InterPro" id="IPR012939">
    <property type="entry name" value="Glyco_hydro_92"/>
</dbReference>
<dbReference type="GO" id="GO:0016798">
    <property type="term" value="F:hydrolase activity, acting on glycosyl bonds"/>
    <property type="evidence" value="ECO:0007669"/>
    <property type="project" value="UniProtKB-KW"/>
</dbReference>
<evidence type="ECO:0000256" key="4">
    <source>
        <dbReference type="SAM" id="SignalP"/>
    </source>
</evidence>
<dbReference type="GO" id="GO:0006516">
    <property type="term" value="P:glycoprotein catabolic process"/>
    <property type="evidence" value="ECO:0007669"/>
    <property type="project" value="TreeGrafter"/>
</dbReference>
<organism evidence="7 8">
    <name type="scientific">Barnesiella viscericola</name>
    <dbReference type="NCBI Taxonomy" id="397865"/>
    <lineage>
        <taxon>Bacteria</taxon>
        <taxon>Pseudomonadati</taxon>
        <taxon>Bacteroidota</taxon>
        <taxon>Bacteroidia</taxon>
        <taxon>Bacteroidales</taxon>
        <taxon>Barnesiellaceae</taxon>
        <taxon>Barnesiella</taxon>
    </lineage>
</organism>
<dbReference type="EMBL" id="DYUD01000015">
    <property type="protein sequence ID" value="HJG88774.1"/>
    <property type="molecule type" value="Genomic_DNA"/>
</dbReference>
<feature type="signal peptide" evidence="4">
    <location>
        <begin position="1"/>
        <end position="22"/>
    </location>
</feature>
<reference evidence="7" key="1">
    <citation type="journal article" date="2021" name="PeerJ">
        <title>Extensive microbial diversity within the chicken gut microbiome revealed by metagenomics and culture.</title>
        <authorList>
            <person name="Gilroy R."/>
            <person name="Ravi A."/>
            <person name="Getino M."/>
            <person name="Pursley I."/>
            <person name="Horton D.L."/>
            <person name="Alikhan N.F."/>
            <person name="Baker D."/>
            <person name="Gharbi K."/>
            <person name="Hall N."/>
            <person name="Watson M."/>
            <person name="Adriaenssens E.M."/>
            <person name="Foster-Nyarko E."/>
            <person name="Jarju S."/>
            <person name="Secka A."/>
            <person name="Antonio M."/>
            <person name="Oren A."/>
            <person name="Chaudhuri R.R."/>
            <person name="La Ragione R."/>
            <person name="Hildebrand F."/>
            <person name="Pallen M.J."/>
        </authorList>
    </citation>
    <scope>NUCLEOTIDE SEQUENCE</scope>
    <source>
        <strain evidence="7">CHK121-7720</strain>
    </source>
</reference>
<dbReference type="RefSeq" id="WP_273305814.1">
    <property type="nucleotide sequence ID" value="NZ_DYUD01000015.1"/>
</dbReference>
<dbReference type="EC" id="3.2.1.-" evidence="7"/>
<dbReference type="Pfam" id="PF17678">
    <property type="entry name" value="Glyco_hydro_92N"/>
    <property type="match status" value="1"/>
</dbReference>
<dbReference type="InterPro" id="IPR005887">
    <property type="entry name" value="GH92_a_mannosidase_put"/>
</dbReference>
<feature type="chain" id="PRO_5038034856" evidence="4">
    <location>
        <begin position="23"/>
        <end position="753"/>
    </location>
</feature>
<dbReference type="Gene3D" id="1.20.1610.10">
    <property type="entry name" value="alpha-1,2-mannosidases domains"/>
    <property type="match status" value="1"/>
</dbReference>
<evidence type="ECO:0000256" key="2">
    <source>
        <dbReference type="ARBA" id="ARBA00011245"/>
    </source>
</evidence>
<dbReference type="Gene3D" id="3.30.2080.10">
    <property type="entry name" value="GH92 mannosidase domain"/>
    <property type="match status" value="1"/>
</dbReference>
<dbReference type="InterPro" id="IPR041371">
    <property type="entry name" value="GH92_N"/>
</dbReference>
<dbReference type="InterPro" id="IPR050883">
    <property type="entry name" value="PNGase"/>
</dbReference>
<evidence type="ECO:0000256" key="3">
    <source>
        <dbReference type="ARBA" id="ARBA00022837"/>
    </source>
</evidence>
<dbReference type="Gene3D" id="1.20.1050.60">
    <property type="entry name" value="alpha-1,2-mannosidase"/>
    <property type="match status" value="1"/>
</dbReference>
<keyword evidence="3" id="KW-0106">Calcium</keyword>
<dbReference type="PANTHER" id="PTHR12143">
    <property type="entry name" value="PEPTIDE N-GLYCANASE PNGASE -RELATED"/>
    <property type="match status" value="1"/>
</dbReference>
<keyword evidence="7" id="KW-0378">Hydrolase</keyword>
<evidence type="ECO:0000256" key="1">
    <source>
        <dbReference type="ARBA" id="ARBA00001913"/>
    </source>
</evidence>
<dbReference type="SUPFAM" id="SSF48208">
    <property type="entry name" value="Six-hairpin glycosidases"/>
    <property type="match status" value="1"/>
</dbReference>
<dbReference type="GO" id="GO:0000224">
    <property type="term" value="F:peptide-N4-(N-acetyl-beta-glucosaminyl)asparagine amidase activity"/>
    <property type="evidence" value="ECO:0007669"/>
    <property type="project" value="TreeGrafter"/>
</dbReference>
<feature type="domain" description="Glycosyl hydrolase family 92 N-terminal" evidence="6">
    <location>
        <begin position="28"/>
        <end position="284"/>
    </location>
</feature>
<dbReference type="Gene3D" id="2.70.98.10">
    <property type="match status" value="1"/>
</dbReference>
<accession>A0A921MRK3</accession>
<keyword evidence="4" id="KW-0732">Signal</keyword>
<keyword evidence="7" id="KW-0326">Glycosidase</keyword>
<comment type="caution">
    <text evidence="7">The sequence shown here is derived from an EMBL/GenBank/DDBJ whole genome shotgun (WGS) entry which is preliminary data.</text>
</comment>
<dbReference type="GO" id="GO:0005975">
    <property type="term" value="P:carbohydrate metabolic process"/>
    <property type="evidence" value="ECO:0007669"/>
    <property type="project" value="InterPro"/>
</dbReference>
<name>A0A921MRK3_9BACT</name>
<dbReference type="NCBIfam" id="TIGR01180">
    <property type="entry name" value="aman2_put"/>
    <property type="match status" value="1"/>
</dbReference>
<proteinExistence type="predicted"/>
<feature type="domain" description="Glycosyl hydrolase family 92" evidence="5">
    <location>
        <begin position="290"/>
        <end position="749"/>
    </location>
</feature>
<dbReference type="FunFam" id="1.20.1050.60:FF:000001">
    <property type="entry name" value="Putative alpha-1,2-mannosidase"/>
    <property type="match status" value="1"/>
</dbReference>
<evidence type="ECO:0000259" key="5">
    <source>
        <dbReference type="Pfam" id="PF07971"/>
    </source>
</evidence>
<dbReference type="GO" id="GO:0005829">
    <property type="term" value="C:cytosol"/>
    <property type="evidence" value="ECO:0007669"/>
    <property type="project" value="TreeGrafter"/>
</dbReference>
<dbReference type="Proteomes" id="UP000757103">
    <property type="component" value="Unassembled WGS sequence"/>
</dbReference>
<gene>
    <name evidence="7" type="ORF">K8U91_04760</name>
</gene>
<evidence type="ECO:0000259" key="6">
    <source>
        <dbReference type="Pfam" id="PF17678"/>
    </source>
</evidence>
<protein>
    <submittedName>
        <fullName evidence="7">GH92 family glycosyl hydrolase</fullName>
        <ecNumber evidence="7">3.2.1.-</ecNumber>
    </submittedName>
</protein>
<dbReference type="InterPro" id="IPR008928">
    <property type="entry name" value="6-hairpin_glycosidase_sf"/>
</dbReference>
<dbReference type="InterPro" id="IPR014718">
    <property type="entry name" value="GH-type_carb-bd"/>
</dbReference>
<evidence type="ECO:0000313" key="8">
    <source>
        <dbReference type="Proteomes" id="UP000757103"/>
    </source>
</evidence>
<sequence>MNLRNLIIAGILTAVSSVPAGAGEPVAYINPFIGTTNFGTTNPGALCPNGLMSVTPFNVMGSDLNVYDKDARWWSTPYEYRNRFFTGFSHVNLSGVGCPDLGSLLLMPTSGELCVDYKQYGSEYTLEEAHPGYYANHLTRYGIDTEVSATLRSSIARFTYTQGGESHVLLNLGEGLTNESGATVRKVSNTEYEGSKLLGGFCYYNRQGVFPIYFVIRVDKKPLQSGYWKKQRPMTGVEAEWDPDNGKYKIYSRYAKEMSGDDIGVYFTYQTQPGEQIQVQIGVSFVSTENARQNLDSEQQGFQFDRVAHQARQQWNDILSRVEVEGGSDEQKTIFYTALYHMLIHPNILQDVNGQYPAMESQQILTTKHNRYTVFSLWDTFRNVHPFFTLVYPQMQLDMAQSLIDMYNEWGWLPRWELYGNETLTMSGDPAIIMLADTWLRGLKGFDAETAYRAMVKSATAPGSENILRTDNDDYMKLGYVPLREQFDNSVSHALEYYLADFALSRFAADLGHKDDAKRFANRSLGYKHYYCKEYGTLRPLLPDGKFYSPFDPMQGINFEPAPGFHEGNAWNYTFYIPHDIDGLKRLMGGEKKFAAKLRKVFDENLYDPANEPDITYPYLFAQVKGEEWRTDSLVNVLLKKHFKNQPDGIPGNDDTGTMSAWAVFSMMGLYPDCPGIPRYTLTAPTFDRITLHLDPRYYKHETLVIECERPSADAIYVDRVEVDGKKLKGRFISHDELVNAGTLRFVLTNQKR</sequence>
<dbReference type="FunFam" id="3.30.2080.10:FF:000001">
    <property type="entry name" value="Alpha-1,2-mannosidase subfamily"/>
    <property type="match status" value="1"/>
</dbReference>
<dbReference type="Pfam" id="PF07971">
    <property type="entry name" value="Glyco_hydro_92"/>
    <property type="match status" value="1"/>
</dbReference>
<dbReference type="GO" id="GO:0030246">
    <property type="term" value="F:carbohydrate binding"/>
    <property type="evidence" value="ECO:0007669"/>
    <property type="project" value="InterPro"/>
</dbReference>
<reference evidence="7" key="2">
    <citation type="submission" date="2021-09" db="EMBL/GenBank/DDBJ databases">
        <authorList>
            <person name="Gilroy R."/>
        </authorList>
    </citation>
    <scope>NUCLEOTIDE SEQUENCE</scope>
    <source>
        <strain evidence="7">CHK121-7720</strain>
    </source>
</reference>
<evidence type="ECO:0000313" key="7">
    <source>
        <dbReference type="EMBL" id="HJG88774.1"/>
    </source>
</evidence>
<comment type="cofactor">
    <cofactor evidence="1">
        <name>Ca(2+)</name>
        <dbReference type="ChEBI" id="CHEBI:29108"/>
    </cofactor>
</comment>